<dbReference type="EMBL" id="VRMN01000015">
    <property type="protein sequence ID" value="KAA8491186.1"/>
    <property type="molecule type" value="Genomic_DNA"/>
</dbReference>
<dbReference type="SUPFAM" id="SSF53098">
    <property type="entry name" value="Ribonuclease H-like"/>
    <property type="match status" value="1"/>
</dbReference>
<dbReference type="Gene3D" id="3.30.420.10">
    <property type="entry name" value="Ribonuclease H-like superfamily/Ribonuclease H"/>
    <property type="match status" value="1"/>
</dbReference>
<keyword evidence="1" id="KW-0808">Transferase</keyword>
<dbReference type="Pfam" id="PF07727">
    <property type="entry name" value="RVT_2"/>
    <property type="match status" value="1"/>
</dbReference>
<dbReference type="Gene3D" id="2.40.70.10">
    <property type="entry name" value="Acid Proteases"/>
    <property type="match status" value="1"/>
</dbReference>
<dbReference type="SUPFAM" id="SSF56672">
    <property type="entry name" value="DNA/RNA polymerases"/>
    <property type="match status" value="1"/>
</dbReference>
<protein>
    <submittedName>
        <fullName evidence="7">Retrovirus-related Pol polyprotein from transposon TNT 1-94</fullName>
    </submittedName>
</protein>
<evidence type="ECO:0000313" key="8">
    <source>
        <dbReference type="Proteomes" id="UP000324585"/>
    </source>
</evidence>
<dbReference type="InterPro" id="IPR036397">
    <property type="entry name" value="RNaseH_sf"/>
</dbReference>
<keyword evidence="3" id="KW-0540">Nuclease</keyword>
<keyword evidence="8" id="KW-1185">Reference proteome</keyword>
<name>A0A5J4YI82_PORPP</name>
<evidence type="ECO:0000256" key="4">
    <source>
        <dbReference type="ARBA" id="ARBA00022759"/>
    </source>
</evidence>
<evidence type="ECO:0000256" key="3">
    <source>
        <dbReference type="ARBA" id="ARBA00022722"/>
    </source>
</evidence>
<dbReference type="GO" id="GO:0004519">
    <property type="term" value="F:endonuclease activity"/>
    <property type="evidence" value="ECO:0007669"/>
    <property type="project" value="UniProtKB-KW"/>
</dbReference>
<feature type="compositionally biased region" description="Polar residues" evidence="5">
    <location>
        <begin position="27"/>
        <end position="36"/>
    </location>
</feature>
<feature type="region of interest" description="Disordered" evidence="5">
    <location>
        <begin position="381"/>
        <end position="405"/>
    </location>
</feature>
<dbReference type="PANTHER" id="PTHR37984:SF5">
    <property type="entry name" value="PROTEIN NYNRIN-LIKE"/>
    <property type="match status" value="1"/>
</dbReference>
<keyword evidence="4" id="KW-0255">Endonuclease</keyword>
<dbReference type="InterPro" id="IPR050951">
    <property type="entry name" value="Retrovirus_Pol_polyprotein"/>
</dbReference>
<dbReference type="InterPro" id="IPR012337">
    <property type="entry name" value="RNaseH-like_sf"/>
</dbReference>
<dbReference type="PANTHER" id="PTHR37984">
    <property type="entry name" value="PROTEIN CBG26694"/>
    <property type="match status" value="1"/>
</dbReference>
<evidence type="ECO:0000313" key="7">
    <source>
        <dbReference type="EMBL" id="KAA8491186.1"/>
    </source>
</evidence>
<dbReference type="GO" id="GO:0003676">
    <property type="term" value="F:nucleic acid binding"/>
    <property type="evidence" value="ECO:0007669"/>
    <property type="project" value="InterPro"/>
</dbReference>
<evidence type="ECO:0000256" key="2">
    <source>
        <dbReference type="ARBA" id="ARBA00022695"/>
    </source>
</evidence>
<dbReference type="GO" id="GO:0016779">
    <property type="term" value="F:nucleotidyltransferase activity"/>
    <property type="evidence" value="ECO:0007669"/>
    <property type="project" value="UniProtKB-KW"/>
</dbReference>
<dbReference type="Proteomes" id="UP000324585">
    <property type="component" value="Unassembled WGS sequence"/>
</dbReference>
<dbReference type="InterPro" id="IPR021109">
    <property type="entry name" value="Peptidase_aspartic_dom_sf"/>
</dbReference>
<dbReference type="InterPro" id="IPR013103">
    <property type="entry name" value="RVT_2"/>
</dbReference>
<accession>A0A5J4YI82</accession>
<feature type="domain" description="Integrase catalytic" evidence="6">
    <location>
        <begin position="636"/>
        <end position="795"/>
    </location>
</feature>
<dbReference type="OrthoDB" id="5664at2759"/>
<proteinExistence type="predicted"/>
<feature type="region of interest" description="Disordered" evidence="5">
    <location>
        <begin position="1"/>
        <end position="50"/>
    </location>
</feature>
<comment type="caution">
    <text evidence="7">The sequence shown here is derived from an EMBL/GenBank/DDBJ whole genome shotgun (WGS) entry which is preliminary data.</text>
</comment>
<reference evidence="8" key="1">
    <citation type="journal article" date="2019" name="Nat. Commun.">
        <title>Expansion of phycobilisome linker gene families in mesophilic red algae.</title>
        <authorList>
            <person name="Lee J."/>
            <person name="Kim D."/>
            <person name="Bhattacharya D."/>
            <person name="Yoon H.S."/>
        </authorList>
    </citation>
    <scope>NUCLEOTIDE SEQUENCE [LARGE SCALE GENOMIC DNA]</scope>
    <source>
        <strain evidence="8">CCMP 1328</strain>
    </source>
</reference>
<dbReference type="InterPro" id="IPR043502">
    <property type="entry name" value="DNA/RNA_pol_sf"/>
</dbReference>
<sequence>MSNNPHNTRLRAGARIGTSEGGGEFGNDQQPATSASLEYPSGPVNNTSSNAGSRALLQWNELRGILQSLSGDQMQSEFARTFESSMLNEMSPVEIRNVALYLEQHQALVIEPRERYRDALLRICGNPAASRNGMAAQSSGSESLLAKLVDKCPIFDGTSQTDLSRVTTEFQLACETAQVDEAVALRFINTVLRGLARSHFLKHRTLYRTIEDVFRDLRLHFVGADVQHTLLMKWSNLSLPSVRAEYPGASEHQALERLFTEAIQVQAQLPKEMQSDLNLLVAIKRAVLGEPCEKALLYNPPKTAAEAIQRLKLSASQEKEADTLWTPKQYERRKNKKGRDGRVMKCNNCRSEFHLYRQCPTASVSTDVRFAELGFIEDFSEDESDSSAAGPSAVPDESSQATVERQHNDVMFGDALYLDEDETTNELATFFTSALGVPGYGKTIRLCVDTGAPLSVVGMRSLRAYRSRNNVRMTPGRPVSFKFGSSLQPSLGVVSVRVPISGGQFFEYKTHVVDDPSDKPLPFLLGNDALRNATVHLGDQPSVTLHTGDKIDLERKEGHLTKELEVETLYTAAEAIKLHRRFGHLPGDRIMQLVKKASPDLQEADLKMLAKLLGDARSSCEVCEFREEKPLRPAVSGRFPEEILFNETVLMDVCFFRERPVLQVTCRDTGYTVARFLASKRAKDVITAFLEGWVCHTSGLPSTVRADMGTEFVNVDLSTTLLSMGVHMETNGVEAPWQLGRGENAHGPLKRILDKIIHSETDVDPDLALAMAQKAMNDCMNPLGLVPTLLVFGCTPRTPLGTNVMGSPDQRARLLLMKTARAEYELLVAHERLNRALSSRYPTESLLKVGDSVKVYRYTRKLWEGPLKLSAIDYNTNMATVQSPSGTYQNFSVAVIRPFRERTLGLMRPDTGPTYFQDVLETEVYNEAKQDELQGLENRAVFKTVQTSQAPVGSNVLHTKWVLKTKEAPGGEFVRKARLTVLGHLDRDKHMQVPEAPTLRSMSLMLLLAHAVASDLEVWTMDAVQAFLQSTFPLDREVYVVPPPEWKPEAKLRLWKLLKPLYGLADAPTYWNASLTSAIKNIAAASSTDPCLFRSERGWLGVYVDDIICVGDKQFENTAAQLLGTFEMKTQNPLSRGGNLKFAGITIQKWDRTLSVDQATFAAQLVSSKPPETFAELRTFRGKVTWLATRTRPDLSFVAAMAMQVTESSFSVEYARQLHKSFRDTTNEWNGSLKIPKLGKGKRLVIFADASFAGNLDLSSQVAFMIVLRDDAGQAIPIAWASKKTRRITRSVLAAELMALMEGFDFAIFVQETMRSMKIHVPLHLCTDSKSIFDAMSTTKLPAEKRLAIDLSVLREAFLSGEIDAVLWTRTDGNIADGLTKTKANKALRQFLQTGILDMTVEQQIKANKTEKEKKSE</sequence>
<gene>
    <name evidence="7" type="ORF">FVE85_9481</name>
</gene>
<organism evidence="7 8">
    <name type="scientific">Porphyridium purpureum</name>
    <name type="common">Red alga</name>
    <name type="synonym">Porphyridium cruentum</name>
    <dbReference type="NCBI Taxonomy" id="35688"/>
    <lineage>
        <taxon>Eukaryota</taxon>
        <taxon>Rhodophyta</taxon>
        <taxon>Bangiophyceae</taxon>
        <taxon>Porphyridiales</taxon>
        <taxon>Porphyridiaceae</taxon>
        <taxon>Porphyridium</taxon>
    </lineage>
</organism>
<dbReference type="PROSITE" id="PS50994">
    <property type="entry name" value="INTEGRASE"/>
    <property type="match status" value="1"/>
</dbReference>
<evidence type="ECO:0000256" key="5">
    <source>
        <dbReference type="SAM" id="MobiDB-lite"/>
    </source>
</evidence>
<dbReference type="OMA" id="VCEFREE"/>
<evidence type="ECO:0000256" key="1">
    <source>
        <dbReference type="ARBA" id="ARBA00022679"/>
    </source>
</evidence>
<evidence type="ECO:0000259" key="6">
    <source>
        <dbReference type="PROSITE" id="PS50994"/>
    </source>
</evidence>
<keyword evidence="4" id="KW-0378">Hydrolase</keyword>
<dbReference type="InterPro" id="IPR001584">
    <property type="entry name" value="Integrase_cat-core"/>
</dbReference>
<keyword evidence="2" id="KW-0548">Nucleotidyltransferase</keyword>
<dbReference type="GO" id="GO:0015074">
    <property type="term" value="P:DNA integration"/>
    <property type="evidence" value="ECO:0007669"/>
    <property type="project" value="InterPro"/>
</dbReference>
<dbReference type="CDD" id="cd09272">
    <property type="entry name" value="RNase_HI_RT_Ty1"/>
    <property type="match status" value="1"/>
</dbReference>